<keyword evidence="3" id="KW-0479">Metal-binding</keyword>
<accession>A0ABW9MCQ7</accession>
<evidence type="ECO:0000256" key="3">
    <source>
        <dbReference type="ARBA" id="ARBA00022723"/>
    </source>
</evidence>
<dbReference type="SUPFAM" id="SSF53920">
    <property type="entry name" value="Fe-only hydrogenase"/>
    <property type="match status" value="1"/>
</dbReference>
<dbReference type="Gene3D" id="3.40.950.10">
    <property type="entry name" value="Fe-only Hydrogenase (Larger Subunit), Chain L, domain 3"/>
    <property type="match status" value="1"/>
</dbReference>
<dbReference type="Gene3D" id="3.30.70.20">
    <property type="match status" value="2"/>
</dbReference>
<dbReference type="EMBL" id="JBGMEF010000001">
    <property type="protein sequence ID" value="MFO3666227.1"/>
    <property type="molecule type" value="Genomic_DNA"/>
</dbReference>
<keyword evidence="1" id="KW-0813">Transport</keyword>
<evidence type="ECO:0000256" key="7">
    <source>
        <dbReference type="SAM" id="MobiDB-lite"/>
    </source>
</evidence>
<evidence type="ECO:0000256" key="4">
    <source>
        <dbReference type="ARBA" id="ARBA00022982"/>
    </source>
</evidence>
<evidence type="ECO:0000256" key="6">
    <source>
        <dbReference type="ARBA" id="ARBA00023014"/>
    </source>
</evidence>
<dbReference type="PANTHER" id="PTHR42859:SF10">
    <property type="entry name" value="DIMETHYLSULFOXIDE REDUCTASE CHAIN B"/>
    <property type="match status" value="1"/>
</dbReference>
<dbReference type="Pfam" id="PF12838">
    <property type="entry name" value="Fer4_7"/>
    <property type="match status" value="1"/>
</dbReference>
<evidence type="ECO:0000313" key="9">
    <source>
        <dbReference type="EMBL" id="MFO3666227.1"/>
    </source>
</evidence>
<sequence length="512" mass="56045">MKESYIDILNIRRMAFEAVAKIAYENRPLTDIGLEVYNILPGEEASYRENIFRERAVMGERLRMCIGLDARTADKTEAITAGLDGMDVDRRIYHPPLVQVIKIACEACPENKVTVTDQCHACIGHPCVNVCPKNAVSYSAKGAVIDQDKCIKCGKCVDACPYNAINHQKRPCAESCGVKAIKSDELGRASIDENKCVACGRCIITCPFGAISDKGEIYQLIKSLQSDRKVYAIVAPSFVGQFGANVSPKQIREAVKMLGFDDMIEVGLGADLTTMNEAHEFLESVPTGKIPFMGTSCCFSWKLMVRKNFPDINDKISESSTPMIYSGKQMKKRDPNCEVVFIGPCISKKLEALEPEVAEVIDFVITYEELLGMLLAKGIEPAEIEVEDEIMDASETGRYYAVSGGVAKAVEKRIHEIDPDVKVEMENAEGLADCVKLARMAKLGKMNGKLIEGMACMGGCVGGPGTVVDNRKSGKAVLAFSKESIFKSPADNTNIPVEDRPDDSKLQVTKED</sequence>
<evidence type="ECO:0000259" key="8">
    <source>
        <dbReference type="PROSITE" id="PS51379"/>
    </source>
</evidence>
<evidence type="ECO:0000313" key="10">
    <source>
        <dbReference type="Proteomes" id="UP001637994"/>
    </source>
</evidence>
<reference evidence="9 10" key="1">
    <citation type="journal article" date="2025" name="Anaerobe">
        <title>Description of Anaerococcus kampingiae sp. nov., Anaerococcus groningensis sp. nov., Anaerococcus martiniensis sp. nov., and Anaerococcus cruorum sp. nov., isolated from human clinical specimens.</title>
        <authorList>
            <person name="Boiten K.E."/>
            <person name="Meijer J."/>
            <person name="van Wezel E.M."/>
            <person name="Veloo A.C.M."/>
        </authorList>
    </citation>
    <scope>NUCLEOTIDE SEQUENCE [LARGE SCALE GENOMIC DNA]</scope>
    <source>
        <strain evidence="9 10">ENR0874</strain>
    </source>
</reference>
<feature type="region of interest" description="Disordered" evidence="7">
    <location>
        <begin position="488"/>
        <end position="512"/>
    </location>
</feature>
<name>A0ABW9MCQ7_9FIRM</name>
<keyword evidence="2" id="KW-0004">4Fe-4S</keyword>
<evidence type="ECO:0000256" key="1">
    <source>
        <dbReference type="ARBA" id="ARBA00022448"/>
    </source>
</evidence>
<keyword evidence="6" id="KW-0411">Iron-sulfur</keyword>
<dbReference type="InterPro" id="IPR027631">
    <property type="entry name" value="Mono_FeFe_hydrog"/>
</dbReference>
<comment type="caution">
    <text evidence="9">The sequence shown here is derived from an EMBL/GenBank/DDBJ whole genome shotgun (WGS) entry which is preliminary data.</text>
</comment>
<gene>
    <name evidence="9" type="ORF">ACCQ42_00300</name>
</gene>
<dbReference type="Proteomes" id="UP001637994">
    <property type="component" value="Unassembled WGS sequence"/>
</dbReference>
<keyword evidence="4" id="KW-0249">Electron transport</keyword>
<evidence type="ECO:0000256" key="5">
    <source>
        <dbReference type="ARBA" id="ARBA00023004"/>
    </source>
</evidence>
<dbReference type="SUPFAM" id="SSF54862">
    <property type="entry name" value="4Fe-4S ferredoxins"/>
    <property type="match status" value="1"/>
</dbReference>
<dbReference type="InterPro" id="IPR009016">
    <property type="entry name" value="Fe_hydrogenase"/>
</dbReference>
<dbReference type="RefSeq" id="WP_410035021.1">
    <property type="nucleotide sequence ID" value="NZ_JBGMEF010000001.1"/>
</dbReference>
<dbReference type="InterPro" id="IPR004108">
    <property type="entry name" value="Fe_hydrogenase_lsu_C"/>
</dbReference>
<dbReference type="InterPro" id="IPR017896">
    <property type="entry name" value="4Fe4S_Fe-S-bd"/>
</dbReference>
<dbReference type="CDD" id="cd10549">
    <property type="entry name" value="MtMvhB_like"/>
    <property type="match status" value="1"/>
</dbReference>
<dbReference type="InterPro" id="IPR017900">
    <property type="entry name" value="4Fe4S_Fe_S_CS"/>
</dbReference>
<feature type="domain" description="4Fe-4S ferredoxin-type" evidence="8">
    <location>
        <begin position="141"/>
        <end position="170"/>
    </location>
</feature>
<feature type="compositionally biased region" description="Basic and acidic residues" evidence="7">
    <location>
        <begin position="497"/>
        <end position="512"/>
    </location>
</feature>
<dbReference type="PROSITE" id="PS00198">
    <property type="entry name" value="4FE4S_FER_1"/>
    <property type="match status" value="2"/>
</dbReference>
<dbReference type="PROSITE" id="PS51379">
    <property type="entry name" value="4FE4S_FER_2"/>
    <property type="match status" value="3"/>
</dbReference>
<dbReference type="PANTHER" id="PTHR42859">
    <property type="entry name" value="OXIDOREDUCTASE"/>
    <property type="match status" value="1"/>
</dbReference>
<proteinExistence type="predicted"/>
<dbReference type="InterPro" id="IPR050294">
    <property type="entry name" value="RnfB_subfamily"/>
</dbReference>
<organism evidence="9 10">
    <name type="scientific">Anaerococcus kampingae</name>
    <dbReference type="NCBI Taxonomy" id="3115614"/>
    <lineage>
        <taxon>Bacteria</taxon>
        <taxon>Bacillati</taxon>
        <taxon>Bacillota</taxon>
        <taxon>Tissierellia</taxon>
        <taxon>Tissierellales</taxon>
        <taxon>Peptoniphilaceae</taxon>
        <taxon>Anaerococcus</taxon>
    </lineage>
</organism>
<dbReference type="NCBIfam" id="TIGR04105">
    <property type="entry name" value="FeFe_hydrog_B1"/>
    <property type="match status" value="1"/>
</dbReference>
<keyword evidence="5" id="KW-0408">Iron</keyword>
<evidence type="ECO:0000256" key="2">
    <source>
        <dbReference type="ARBA" id="ARBA00022485"/>
    </source>
</evidence>
<feature type="domain" description="4Fe-4S ferredoxin-type" evidence="8">
    <location>
        <begin position="111"/>
        <end position="139"/>
    </location>
</feature>
<feature type="domain" description="4Fe-4S ferredoxin-type" evidence="8">
    <location>
        <begin position="187"/>
        <end position="216"/>
    </location>
</feature>
<dbReference type="Pfam" id="PF02906">
    <property type="entry name" value="Fe_hyd_lg_C"/>
    <property type="match status" value="1"/>
</dbReference>
<protein>
    <submittedName>
        <fullName evidence="9">4Fe-4S dicluster domain-containing protein</fullName>
    </submittedName>
</protein>
<keyword evidence="10" id="KW-1185">Reference proteome</keyword>